<dbReference type="Proteomes" id="UP000250266">
    <property type="component" value="Unassembled WGS sequence"/>
</dbReference>
<organism evidence="1 2">
    <name type="scientific">Lepidopterella palustris CBS 459.81</name>
    <dbReference type="NCBI Taxonomy" id="1314670"/>
    <lineage>
        <taxon>Eukaryota</taxon>
        <taxon>Fungi</taxon>
        <taxon>Dikarya</taxon>
        <taxon>Ascomycota</taxon>
        <taxon>Pezizomycotina</taxon>
        <taxon>Dothideomycetes</taxon>
        <taxon>Pleosporomycetidae</taxon>
        <taxon>Mytilinidiales</taxon>
        <taxon>Argynnaceae</taxon>
        <taxon>Lepidopterella</taxon>
    </lineage>
</organism>
<keyword evidence="2" id="KW-1185">Reference proteome</keyword>
<proteinExistence type="predicted"/>
<gene>
    <name evidence="1" type="ORF">K432DRAFT_225053</name>
</gene>
<dbReference type="EMBL" id="KV744891">
    <property type="protein sequence ID" value="OCK82332.1"/>
    <property type="molecule type" value="Genomic_DNA"/>
</dbReference>
<name>A0A8E2EE75_9PEZI</name>
<reference evidence="1 2" key="1">
    <citation type="journal article" date="2016" name="Nat. Commun.">
        <title>Ectomycorrhizal ecology is imprinted in the genome of the dominant symbiotic fungus Cenococcum geophilum.</title>
        <authorList>
            <consortium name="DOE Joint Genome Institute"/>
            <person name="Peter M."/>
            <person name="Kohler A."/>
            <person name="Ohm R.A."/>
            <person name="Kuo A."/>
            <person name="Krutzmann J."/>
            <person name="Morin E."/>
            <person name="Arend M."/>
            <person name="Barry K.W."/>
            <person name="Binder M."/>
            <person name="Choi C."/>
            <person name="Clum A."/>
            <person name="Copeland A."/>
            <person name="Grisel N."/>
            <person name="Haridas S."/>
            <person name="Kipfer T."/>
            <person name="LaButti K."/>
            <person name="Lindquist E."/>
            <person name="Lipzen A."/>
            <person name="Maire R."/>
            <person name="Meier B."/>
            <person name="Mihaltcheva S."/>
            <person name="Molinier V."/>
            <person name="Murat C."/>
            <person name="Poggeler S."/>
            <person name="Quandt C.A."/>
            <person name="Sperisen C."/>
            <person name="Tritt A."/>
            <person name="Tisserant E."/>
            <person name="Crous P.W."/>
            <person name="Henrissat B."/>
            <person name="Nehls U."/>
            <person name="Egli S."/>
            <person name="Spatafora J.W."/>
            <person name="Grigoriev I.V."/>
            <person name="Martin F.M."/>
        </authorList>
    </citation>
    <scope>NUCLEOTIDE SEQUENCE [LARGE SCALE GENOMIC DNA]</scope>
    <source>
        <strain evidence="1 2">CBS 459.81</strain>
    </source>
</reference>
<evidence type="ECO:0000313" key="1">
    <source>
        <dbReference type="EMBL" id="OCK82332.1"/>
    </source>
</evidence>
<sequence>MMSPVTVEDGVMRWCARPFRYRSTIFRRSPRSLCMRFFCGVCRSCGCRFQAYEQVRLRLSYVEVGNLENGSVGIAALLIIQHAMVCEADADILQAESSDGLSIKASATELNCWLL</sequence>
<dbReference type="AlphaFoldDB" id="A0A8E2EE75"/>
<protein>
    <submittedName>
        <fullName evidence="1">Uncharacterized protein</fullName>
    </submittedName>
</protein>
<evidence type="ECO:0000313" key="2">
    <source>
        <dbReference type="Proteomes" id="UP000250266"/>
    </source>
</evidence>
<accession>A0A8E2EE75</accession>